<feature type="region of interest" description="Disordered" evidence="1">
    <location>
        <begin position="1"/>
        <end position="22"/>
    </location>
</feature>
<evidence type="ECO:0000259" key="2">
    <source>
        <dbReference type="Pfam" id="PF07539"/>
    </source>
</evidence>
<dbReference type="InterPro" id="IPR052575">
    <property type="entry name" value="SSU_processome_comp_20"/>
</dbReference>
<accession>A0A6A6Q5J1</accession>
<feature type="compositionally biased region" description="Basic residues" evidence="1">
    <location>
        <begin position="2510"/>
        <end position="2523"/>
    </location>
</feature>
<dbReference type="PANTHER" id="PTHR17695:SF11">
    <property type="entry name" value="SMALL SUBUNIT PROCESSOME COMPONENT 20 HOMOLOG"/>
    <property type="match status" value="1"/>
</dbReference>
<dbReference type="InterPro" id="IPR057525">
    <property type="entry name" value="UTP20_C"/>
</dbReference>
<evidence type="ECO:0000313" key="6">
    <source>
        <dbReference type="Proteomes" id="UP000799767"/>
    </source>
</evidence>
<evidence type="ECO:0000256" key="1">
    <source>
        <dbReference type="SAM" id="MobiDB-lite"/>
    </source>
</evidence>
<feature type="domain" description="U3 small nucleolar RNA-associated protein 20" evidence="3">
    <location>
        <begin position="1633"/>
        <end position="1850"/>
    </location>
</feature>
<evidence type="ECO:0000259" key="4">
    <source>
        <dbReference type="Pfam" id="PF23099"/>
    </source>
</evidence>
<feature type="domain" description="U3 small nucleolar RNA-associated protein 20 N-terminal" evidence="2">
    <location>
        <begin position="869"/>
        <end position="1447"/>
    </location>
</feature>
<feature type="compositionally biased region" description="Basic residues" evidence="1">
    <location>
        <begin position="1"/>
        <end position="17"/>
    </location>
</feature>
<dbReference type="Pfam" id="PF20416">
    <property type="entry name" value="UTP20"/>
    <property type="match status" value="1"/>
</dbReference>
<evidence type="ECO:0000313" key="5">
    <source>
        <dbReference type="EMBL" id="KAF2487331.1"/>
    </source>
</evidence>
<feature type="domain" description="U3 small nucleolar RNA-associated protein 20 C-terminal" evidence="4">
    <location>
        <begin position="2206"/>
        <end position="2526"/>
    </location>
</feature>
<dbReference type="SUPFAM" id="SSF48371">
    <property type="entry name" value="ARM repeat"/>
    <property type="match status" value="3"/>
</dbReference>
<dbReference type="InterPro" id="IPR011430">
    <property type="entry name" value="UTP20_N"/>
</dbReference>
<name>A0A6A6Q5J1_9PEZI</name>
<protein>
    <submittedName>
        <fullName evidence="5">Armadillo-type protein</fullName>
    </submittedName>
</protein>
<dbReference type="InterPro" id="IPR046523">
    <property type="entry name" value="UTP20_dom"/>
</dbReference>
<gene>
    <name evidence="5" type="ORF">BDY17DRAFT_306723</name>
</gene>
<dbReference type="GO" id="GO:0030686">
    <property type="term" value="C:90S preribosome"/>
    <property type="evidence" value="ECO:0007669"/>
    <property type="project" value="TreeGrafter"/>
</dbReference>
<sequence>MKARKPSKVVKRQKQSKRTTSTTNLHRYQSFSERIANLKIDPIRRRRKLGDQEELVNDTATYFGRSLEEWRDLNLSQNFSAFVKEVAPLSDSLPGVLHNEGKIMDLLMAYIEKGDGLSLEPLLSLLSHFAHDLDTRFEKHFARAVATVTRVAARHADPAVVEWSFTCLAWLFKYLSRLLVPDLRPLYDLMAPYLGKESQKPFIIRFAAESLSFLMRKTATSYQRDCEPLDIIMSHILDNCDINERGASQDMYQQGVMTLLTESMKGVQGGLHSGGTAVLQSLLKILSHPDRNQIAATEVTIGTLTSLIHHVNAQGFVPVQETIVDFISNLNLAGRPLSMELASRLLFTIAAVRNGGRVRDWAPLTGLVGKLLKLAAQDDYEAGESALHSLLSATALTLQHATIDATLSASDSLKALRQGTLAPYFLQFCDLFARLGRKRFSLFVLPEFKRFVLEQYAGNESSILQRLPALAVDMEKGALACPDALQQHILTRFQSVVDTPETDDIMERVASADLALSACPTLKLAPATIQKLHSAQFSLLQRALEDANFGSTAVQDFALGVCFETLVKDGKEDGDLAELWPKLCSESHRYLHLTRFWSTMQRLLERSSLPSPSLEGAHIDALTTSLLDCLSMPSHEIRQAALEIIQALYTLRKIPVPEVLMIACTIESTPVSLETSRGLSMNIRRLGADHQDMDDTMGKAIPRYCFGLLNLRLSQAWDDAANVLAHVAKTSLGEDTIAGLAQAWIEDQTSEPTPDEEVHRAAILDKDSTGFQAISDFECFNFARSFAICRQVFETPDSGRLSAEEQFQAQHVHIPSIATNSREQALRVLSKIPTVAEKRSRMLVPILLRWAGAQDGAVPDEQDEAAPQRWKRKDQKAMLAIFAQFTNPKVLFKSDEVYTALLNLCANGDVEIQQHALKAIFAWKHSGVNQYSEHLNNLLDESRFREELSVFLQNDDKEQEGVIQPEDHPKLMPVLLRLLYGRAVAGGQHGQGSRRKAVFIAMSRYGEDVLGMFVDIALGSLRTLQLTADHELESLLALLSVPLRQQLGMLNMLEDMLQTLGPDLQPFAAKLLTATLLCTVAASRKIERGGAGEDLKDNSLLRSVRQAGIQCLVHIFSTMETPDVTRYAHIAVEELIAPRLSKFASENTQGVSGILRLLAAWASSSAHRRFLIEFDVRILDSIADLLREPNTKDEVRLFVLQEALEPILREDANFDFTSEHISRFGRSIGEVLSRETSKPVLDACISVLTLLSGRIRDSEEAEAIVTVCTDLLTKPNKIVSNATKVGLLKTILSLLQNGVIDLSSVDRLYDALCGLFSRFHDSTSRLLLSEVLLSMSRDDEDLAKTATICQDLDSTTGISREPDHARREAAFAKVYAQSGEFSLQQWKPLVHVFLFYVRDEDDLVNRTSATRALQRFLDAASKDVDTFKPLISSAVLPGIVYGVKSQSELVRAEYLLLLGYIVEKLPQWPAVEDMRSLIVDGDEEASFFTNILHIQQHRRLRALRRLSDEAPKLRSSNVTQFFIPLLEHFVFHPAEGDSGRTLADQSVATLGALAQALNWSVFRATFKRYANLLKSEDHDEKVTLRLLSVFVDAISTTSGTHDNVDSTEQTSKRSETVKRELLPPLVGYLHHKDESTVDRRMPVAITIAKLLLTLPQPDIASRLPPVLTDVCQVLRSRSQEARDQARKSLASIFSLVGPTYFGFLLKELRSALQRGSQLHVLSFTVHSLLVNTVSGFEPGELDECLPDLMSIIMDDIFGATGQEKDAEEYKSAMKEVKSSKSFDTMELLATVTPIQRLGRLVQPLQALLAEKLDIKVLTKIDDLLSRLRKGIDRNAAADSRDTLVFCHEIVRQAHVSRANGSAGARSTPVKVNRYIMQAEPDVARKARRPTTSQSFKLVSFALSLLRRVLQRHEDLMTPVNLAGFLPIAGDSLVEGHEEVQLAAVKLLSTIMRVKMAELDSNAALYVKEAMRIINGAPSMTTDSARAALELVTCVLRERRTAEVRDRDLADVLKALKNDLDEPDRQGIVYKFLRAVLGRKIMITEVYEIMDEVGKVIVTNPDRSVQEGARSAYLQFVLEYPQGKERLRKQSGYLVENLKYEHATGRQSIMELLHQLLSKLPDDALSQMAFTLFIALVPIQVADADQSCRRMAALLIGKIFERSTEEQMATYLGLMAKWLQNQSNPGTQTAALQCWMVLLRARVPSAKHVKSLCEHIEQVLHSDDAKNSNLNAALQTFQVLVDVVPDVAFARESAGLWDKLSSVLRVGDVEVKELAAKLMEVLFSHLASTSSKTGSGLANLPLRGSGGLALDADQLRQWCYSSLRTLRAGPENTSEALQTQTARNLVFLGRCFAANGMKWREVTEDASDDEEEEDETMVDTAQAKDPSAIAYLFNRLTYIIRQENLPTTTRTAAVQCQTALISVTPSIPNLESVLQPLYSLTDTTVTRPEGETFDQLVDKAREVMDVIQKKVGSEVYITALGVVRAAARERREERRRKRRIEAVSAPEKWAKEKKRKHEARKGKMKERADEARGRRRGW</sequence>
<dbReference type="InterPro" id="IPR011989">
    <property type="entry name" value="ARM-like"/>
</dbReference>
<feature type="region of interest" description="Disordered" evidence="1">
    <location>
        <begin position="2490"/>
        <end position="2537"/>
    </location>
</feature>
<dbReference type="Proteomes" id="UP000799767">
    <property type="component" value="Unassembled WGS sequence"/>
</dbReference>
<dbReference type="Pfam" id="PF07539">
    <property type="entry name" value="UTP20_N"/>
    <property type="match status" value="1"/>
</dbReference>
<dbReference type="GO" id="GO:0032040">
    <property type="term" value="C:small-subunit processome"/>
    <property type="evidence" value="ECO:0007669"/>
    <property type="project" value="TreeGrafter"/>
</dbReference>
<dbReference type="Gene3D" id="1.25.10.10">
    <property type="entry name" value="Leucine-rich Repeat Variant"/>
    <property type="match status" value="3"/>
</dbReference>
<organism evidence="5 6">
    <name type="scientific">Neohortaea acidophila</name>
    <dbReference type="NCBI Taxonomy" id="245834"/>
    <lineage>
        <taxon>Eukaryota</taxon>
        <taxon>Fungi</taxon>
        <taxon>Dikarya</taxon>
        <taxon>Ascomycota</taxon>
        <taxon>Pezizomycotina</taxon>
        <taxon>Dothideomycetes</taxon>
        <taxon>Dothideomycetidae</taxon>
        <taxon>Mycosphaerellales</taxon>
        <taxon>Teratosphaeriaceae</taxon>
        <taxon>Neohortaea</taxon>
    </lineage>
</organism>
<dbReference type="PANTHER" id="PTHR17695">
    <property type="entry name" value="SMALL SUBUNIT PROCESSOME COMPONENT 20 HOMOLOG"/>
    <property type="match status" value="1"/>
</dbReference>
<dbReference type="OrthoDB" id="360653at2759"/>
<reference evidence="5" key="1">
    <citation type="journal article" date="2020" name="Stud. Mycol.">
        <title>101 Dothideomycetes genomes: a test case for predicting lifestyles and emergence of pathogens.</title>
        <authorList>
            <person name="Haridas S."/>
            <person name="Albert R."/>
            <person name="Binder M."/>
            <person name="Bloem J."/>
            <person name="Labutti K."/>
            <person name="Salamov A."/>
            <person name="Andreopoulos B."/>
            <person name="Baker S."/>
            <person name="Barry K."/>
            <person name="Bills G."/>
            <person name="Bluhm B."/>
            <person name="Cannon C."/>
            <person name="Castanera R."/>
            <person name="Culley D."/>
            <person name="Daum C."/>
            <person name="Ezra D."/>
            <person name="Gonzalez J."/>
            <person name="Henrissat B."/>
            <person name="Kuo A."/>
            <person name="Liang C."/>
            <person name="Lipzen A."/>
            <person name="Lutzoni F."/>
            <person name="Magnuson J."/>
            <person name="Mondo S."/>
            <person name="Nolan M."/>
            <person name="Ohm R."/>
            <person name="Pangilinan J."/>
            <person name="Park H.-J."/>
            <person name="Ramirez L."/>
            <person name="Alfaro M."/>
            <person name="Sun H."/>
            <person name="Tritt A."/>
            <person name="Yoshinaga Y."/>
            <person name="Zwiers L.-H."/>
            <person name="Turgeon B."/>
            <person name="Goodwin S."/>
            <person name="Spatafora J."/>
            <person name="Crous P."/>
            <person name="Grigoriev I."/>
        </authorList>
    </citation>
    <scope>NUCLEOTIDE SEQUENCE</scope>
    <source>
        <strain evidence="5">CBS 113389</strain>
    </source>
</reference>
<dbReference type="RefSeq" id="XP_033593900.1">
    <property type="nucleotide sequence ID" value="XM_033735050.1"/>
</dbReference>
<keyword evidence="6" id="KW-1185">Reference proteome</keyword>
<dbReference type="EMBL" id="MU001631">
    <property type="protein sequence ID" value="KAF2487331.1"/>
    <property type="molecule type" value="Genomic_DNA"/>
</dbReference>
<dbReference type="InterPro" id="IPR016024">
    <property type="entry name" value="ARM-type_fold"/>
</dbReference>
<dbReference type="GeneID" id="54476052"/>
<dbReference type="Pfam" id="PF23099">
    <property type="entry name" value="UTP20_C"/>
    <property type="match status" value="1"/>
</dbReference>
<proteinExistence type="predicted"/>
<evidence type="ECO:0000259" key="3">
    <source>
        <dbReference type="Pfam" id="PF20416"/>
    </source>
</evidence>